<dbReference type="EMBL" id="UOFT01000056">
    <property type="protein sequence ID" value="VAW97330.1"/>
    <property type="molecule type" value="Genomic_DNA"/>
</dbReference>
<dbReference type="PANTHER" id="PTHR30087">
    <property type="entry name" value="INNER MEMBRANE PROTEIN"/>
    <property type="match status" value="1"/>
</dbReference>
<organism evidence="1">
    <name type="scientific">hydrothermal vent metagenome</name>
    <dbReference type="NCBI Taxonomy" id="652676"/>
    <lineage>
        <taxon>unclassified sequences</taxon>
        <taxon>metagenomes</taxon>
        <taxon>ecological metagenomes</taxon>
    </lineage>
</organism>
<name>A0A3B1A703_9ZZZZ</name>
<gene>
    <name evidence="1" type="ORF">MNBD_GAMMA23-1823</name>
</gene>
<accession>A0A3B1A703</accession>
<dbReference type="InterPro" id="IPR007553">
    <property type="entry name" value="2-thiour_desulf"/>
</dbReference>
<dbReference type="PANTHER" id="PTHR30087:SF0">
    <property type="entry name" value="INNER MEMBRANE PROTEIN"/>
    <property type="match status" value="1"/>
</dbReference>
<proteinExistence type="predicted"/>
<reference evidence="1" key="1">
    <citation type="submission" date="2018-06" db="EMBL/GenBank/DDBJ databases">
        <authorList>
            <person name="Zhirakovskaya E."/>
        </authorList>
    </citation>
    <scope>NUCLEOTIDE SEQUENCE</scope>
</reference>
<evidence type="ECO:0000313" key="1">
    <source>
        <dbReference type="EMBL" id="VAW97330.1"/>
    </source>
</evidence>
<protein>
    <submittedName>
        <fullName evidence="1">Uncharacterized protein</fullName>
    </submittedName>
</protein>
<dbReference type="AlphaFoldDB" id="A0A3B1A703"/>
<sequence>MMMRENNIRIGISQCLTNSIVRYDAAKKYNKDLISYLSKYFELVPICPEVECGLSVPRPAVELINSDNGISIIGRDDKHLDVTDKLINYSKNKVKELSGLSGYVFKSRSPSCGVGSTPVFNLNGEIQYYANGVFVTSLLGLYPNLPVVEGGYLEGDVVRNEFIQKVMGYSGLERSDSVG</sequence>
<dbReference type="Pfam" id="PF04463">
    <property type="entry name" value="2-thiour_desulf"/>
    <property type="match status" value="1"/>
</dbReference>